<sequence>MAWQRANRTSSRVGSSTLRSLLLAALVGVSWQLSAWVLGSSSLQDAAFAAKVAAKAKPPIDAYTKRPQNAYMHYASEKRPALLKKGMAIGDVGKTLGAEWRGLSAAKRKPYDKLAADDRKRFEKDLKSGMKVKERKSRGSTATLKVKKVGPKKPRNAYIFYMMDKRSTIAKKGMSPTEVMKAVAAEWAKAKAPAKKKYQKMADEDKQRYESELLEVVE</sequence>
<feature type="DNA-binding region" description="HMG box" evidence="2">
    <location>
        <begin position="64"/>
        <end position="130"/>
    </location>
</feature>
<evidence type="ECO:0000313" key="4">
    <source>
        <dbReference type="EMBL" id="CAD9395581.1"/>
    </source>
</evidence>
<dbReference type="AlphaFoldDB" id="A0A7S2BFY7"/>
<dbReference type="SUPFAM" id="SSF47095">
    <property type="entry name" value="HMG-box"/>
    <property type="match status" value="2"/>
</dbReference>
<reference evidence="4" key="1">
    <citation type="submission" date="2021-01" db="EMBL/GenBank/DDBJ databases">
        <authorList>
            <person name="Corre E."/>
            <person name="Pelletier E."/>
            <person name="Niang G."/>
            <person name="Scheremetjew M."/>
            <person name="Finn R."/>
            <person name="Kale V."/>
            <person name="Holt S."/>
            <person name="Cochrane G."/>
            <person name="Meng A."/>
            <person name="Brown T."/>
            <person name="Cohen L."/>
        </authorList>
    </citation>
    <scope>NUCLEOTIDE SEQUENCE</scope>
    <source>
        <strain evidence="4">CCMP2222</strain>
    </source>
</reference>
<dbReference type="GO" id="GO:0003677">
    <property type="term" value="F:DNA binding"/>
    <property type="evidence" value="ECO:0007669"/>
    <property type="project" value="UniProtKB-UniRule"/>
</dbReference>
<dbReference type="InterPro" id="IPR050342">
    <property type="entry name" value="HMGB"/>
</dbReference>
<dbReference type="Pfam" id="PF00505">
    <property type="entry name" value="HMG_box"/>
    <property type="match status" value="2"/>
</dbReference>
<dbReference type="EMBL" id="HBGQ01021851">
    <property type="protein sequence ID" value="CAD9395581.1"/>
    <property type="molecule type" value="Transcribed_RNA"/>
</dbReference>
<dbReference type="SMART" id="SM00398">
    <property type="entry name" value="HMG"/>
    <property type="match status" value="2"/>
</dbReference>
<proteinExistence type="predicted"/>
<dbReference type="Gene3D" id="1.10.30.10">
    <property type="entry name" value="High mobility group box domain"/>
    <property type="match status" value="2"/>
</dbReference>
<feature type="domain" description="HMG box" evidence="3">
    <location>
        <begin position="64"/>
        <end position="130"/>
    </location>
</feature>
<keyword evidence="2" id="KW-0539">Nucleus</keyword>
<protein>
    <recommendedName>
        <fullName evidence="3">HMG box domain-containing protein</fullName>
    </recommendedName>
</protein>
<dbReference type="PANTHER" id="PTHR48112">
    <property type="entry name" value="HIGH MOBILITY GROUP PROTEIN DSP1"/>
    <property type="match status" value="1"/>
</dbReference>
<feature type="domain" description="HMG box" evidence="3">
    <location>
        <begin position="151"/>
        <end position="217"/>
    </location>
</feature>
<dbReference type="GO" id="GO:0005634">
    <property type="term" value="C:nucleus"/>
    <property type="evidence" value="ECO:0007669"/>
    <property type="project" value="UniProtKB-UniRule"/>
</dbReference>
<keyword evidence="1 2" id="KW-0238">DNA-binding</keyword>
<evidence type="ECO:0000259" key="3">
    <source>
        <dbReference type="PROSITE" id="PS50118"/>
    </source>
</evidence>
<evidence type="ECO:0000256" key="2">
    <source>
        <dbReference type="PROSITE-ProRule" id="PRU00267"/>
    </source>
</evidence>
<dbReference type="PROSITE" id="PS50118">
    <property type="entry name" value="HMG_BOX_2"/>
    <property type="match status" value="2"/>
</dbReference>
<evidence type="ECO:0000256" key="1">
    <source>
        <dbReference type="ARBA" id="ARBA00023125"/>
    </source>
</evidence>
<dbReference type="InterPro" id="IPR036910">
    <property type="entry name" value="HMG_box_dom_sf"/>
</dbReference>
<organism evidence="4">
    <name type="scientific">Alexandrium andersonii</name>
    <dbReference type="NCBI Taxonomy" id="327968"/>
    <lineage>
        <taxon>Eukaryota</taxon>
        <taxon>Sar</taxon>
        <taxon>Alveolata</taxon>
        <taxon>Dinophyceae</taxon>
        <taxon>Gonyaulacales</taxon>
        <taxon>Pyrocystaceae</taxon>
        <taxon>Alexandrium</taxon>
    </lineage>
</organism>
<name>A0A7S2BFY7_9DINO</name>
<dbReference type="InterPro" id="IPR009071">
    <property type="entry name" value="HMG_box_dom"/>
</dbReference>
<accession>A0A7S2BFY7</accession>
<gene>
    <name evidence="4" type="ORF">AAND1436_LOCUS10818</name>
</gene>
<feature type="DNA-binding region" description="HMG box" evidence="2">
    <location>
        <begin position="151"/>
        <end position="217"/>
    </location>
</feature>